<accession>A0ABS4M8N1</accession>
<organism evidence="1 2">
    <name type="scientific">Streptomyces griseochromogenes</name>
    <dbReference type="NCBI Taxonomy" id="68214"/>
    <lineage>
        <taxon>Bacteria</taxon>
        <taxon>Bacillati</taxon>
        <taxon>Actinomycetota</taxon>
        <taxon>Actinomycetes</taxon>
        <taxon>Kitasatosporales</taxon>
        <taxon>Streptomycetaceae</taxon>
        <taxon>Streptomyces</taxon>
    </lineage>
</organism>
<evidence type="ECO:0000313" key="1">
    <source>
        <dbReference type="EMBL" id="MBP2056013.1"/>
    </source>
</evidence>
<proteinExistence type="predicted"/>
<comment type="caution">
    <text evidence="1">The sequence shown here is derived from an EMBL/GenBank/DDBJ whole genome shotgun (WGS) entry which is preliminary data.</text>
</comment>
<protein>
    <submittedName>
        <fullName evidence="1">Uncharacterized protein</fullName>
    </submittedName>
</protein>
<reference evidence="1 2" key="1">
    <citation type="submission" date="2021-03" db="EMBL/GenBank/DDBJ databases">
        <title>Genomic Encyclopedia of Type Strains, Phase IV (KMG-IV): sequencing the most valuable type-strain genomes for metagenomic binning, comparative biology and taxonomic classification.</title>
        <authorList>
            <person name="Goeker M."/>
        </authorList>
    </citation>
    <scope>NUCLEOTIDE SEQUENCE [LARGE SCALE GENOMIC DNA]</scope>
    <source>
        <strain evidence="1 2">DSM 40499</strain>
    </source>
</reference>
<dbReference type="EMBL" id="JAGGLP010000037">
    <property type="protein sequence ID" value="MBP2056013.1"/>
    <property type="molecule type" value="Genomic_DNA"/>
</dbReference>
<dbReference type="RefSeq" id="WP_308281973.1">
    <property type="nucleotide sequence ID" value="NZ_CP016279.1"/>
</dbReference>
<name>A0ABS4M8N1_9ACTN</name>
<keyword evidence="2" id="KW-1185">Reference proteome</keyword>
<dbReference type="Proteomes" id="UP001519309">
    <property type="component" value="Unassembled WGS sequence"/>
</dbReference>
<evidence type="ECO:0000313" key="2">
    <source>
        <dbReference type="Proteomes" id="UP001519309"/>
    </source>
</evidence>
<sequence length="98" mass="11355">MNHGKVLSFAGRVAEPTDPWFGLPLLLKARTRHGYVWAYNHEHLTLIQRFVQATLRERAPWYDMNAKMTALARLPRWMVKAGNRDEILRAISRAATAR</sequence>
<gene>
    <name evidence="1" type="ORF">J2Z21_009030</name>
</gene>